<evidence type="ECO:0000313" key="3">
    <source>
        <dbReference type="Proteomes" id="UP000589036"/>
    </source>
</evidence>
<dbReference type="AlphaFoldDB" id="A0A852U3W3"/>
<dbReference type="Proteomes" id="UP000589036">
    <property type="component" value="Unassembled WGS sequence"/>
</dbReference>
<keyword evidence="3" id="KW-1185">Reference proteome</keyword>
<keyword evidence="1" id="KW-1133">Transmembrane helix</keyword>
<evidence type="ECO:0000256" key="1">
    <source>
        <dbReference type="SAM" id="Phobius"/>
    </source>
</evidence>
<keyword evidence="1" id="KW-0472">Membrane</keyword>
<evidence type="ECO:0000313" key="2">
    <source>
        <dbReference type="EMBL" id="NYE50908.1"/>
    </source>
</evidence>
<reference evidence="2 3" key="1">
    <citation type="submission" date="2020-07" db="EMBL/GenBank/DDBJ databases">
        <title>Sequencing the genomes of 1000 actinobacteria strains.</title>
        <authorList>
            <person name="Klenk H.-P."/>
        </authorList>
    </citation>
    <scope>NUCLEOTIDE SEQUENCE [LARGE SCALE GENOMIC DNA]</scope>
    <source>
        <strain evidence="2 3">CXB654</strain>
    </source>
</reference>
<comment type="caution">
    <text evidence="2">The sequence shown here is derived from an EMBL/GenBank/DDBJ whole genome shotgun (WGS) entry which is preliminary data.</text>
</comment>
<dbReference type="EMBL" id="JACCCC010000001">
    <property type="protein sequence ID" value="NYE50908.1"/>
    <property type="molecule type" value="Genomic_DNA"/>
</dbReference>
<organism evidence="2 3">
    <name type="scientific">Spinactinospora alkalitolerans</name>
    <dbReference type="NCBI Taxonomy" id="687207"/>
    <lineage>
        <taxon>Bacteria</taxon>
        <taxon>Bacillati</taxon>
        <taxon>Actinomycetota</taxon>
        <taxon>Actinomycetes</taxon>
        <taxon>Streptosporangiales</taxon>
        <taxon>Nocardiopsidaceae</taxon>
        <taxon>Spinactinospora</taxon>
    </lineage>
</organism>
<feature type="transmembrane region" description="Helical" evidence="1">
    <location>
        <begin position="238"/>
        <end position="258"/>
    </location>
</feature>
<sequence>MATSAAMLPVYGLDLVRRYWAPLLCVYTAGQLLHSLMLRGMVQIAGVNGVAALAGLSVSILVTLATTIVMFHLLRPGMPALEAELFGGRADVGQGGSTFADRERRIVDAVAMAILPFLIFYSAWGLFVEEYREYAVSSLNEHGLAGITTTLEYNELGLPLVIALIAWSGRTLCEKFYTRNQNKWLGVLTALFEANWMFFAVFSVTQVVVNAKGWVAGRVVVAEAQEALLGLTHWLGDLTSLPVTAGYLAAIALVAELWTHLKDGLIEPLLWLTIVAVVFGAEVDKAEALFRKGGKGGRIQKVATRVPNVVRGLGQFAGRDLREKYTPFLNAFRFILRVSPAFYLSFCLYYVLLELGFGWLERGVYRLVGPHEFLAWWWQWLTPIEFGVGALHELLRVCLLAATFEMTLRRMGSRSVGRRARRRADLPG</sequence>
<gene>
    <name evidence="2" type="ORF">HDA32_006028</name>
</gene>
<feature type="transmembrane region" description="Helical" evidence="1">
    <location>
        <begin position="50"/>
        <end position="74"/>
    </location>
</feature>
<proteinExistence type="predicted"/>
<feature type="transmembrane region" description="Helical" evidence="1">
    <location>
        <begin position="185"/>
        <end position="209"/>
    </location>
</feature>
<feature type="transmembrane region" description="Helical" evidence="1">
    <location>
        <begin position="106"/>
        <end position="127"/>
    </location>
</feature>
<protein>
    <submittedName>
        <fullName evidence="2">Uncharacterized protein</fullName>
    </submittedName>
</protein>
<feature type="transmembrane region" description="Helical" evidence="1">
    <location>
        <begin position="341"/>
        <end position="360"/>
    </location>
</feature>
<feature type="transmembrane region" description="Helical" evidence="1">
    <location>
        <begin position="20"/>
        <end position="38"/>
    </location>
</feature>
<name>A0A852U3W3_9ACTN</name>
<dbReference type="RefSeq" id="WP_246334541.1">
    <property type="nucleotide sequence ID" value="NZ_BAAAYY010000005.1"/>
</dbReference>
<accession>A0A852U3W3</accession>
<keyword evidence="1" id="KW-0812">Transmembrane</keyword>